<feature type="region of interest" description="Disordered" evidence="1">
    <location>
        <begin position="1"/>
        <end position="24"/>
    </location>
</feature>
<evidence type="ECO:0000256" key="1">
    <source>
        <dbReference type="SAM" id="MobiDB-lite"/>
    </source>
</evidence>
<dbReference type="InterPro" id="IPR034768">
    <property type="entry name" value="4FE4S_WBL"/>
</dbReference>
<dbReference type="PROSITE" id="PS51674">
    <property type="entry name" value="4FE4S_WBL"/>
    <property type="match status" value="1"/>
</dbReference>
<organism evidence="3 4">
    <name type="scientific">Streptomyces viridiviolaceus</name>
    <dbReference type="NCBI Taxonomy" id="68282"/>
    <lineage>
        <taxon>Bacteria</taxon>
        <taxon>Bacillati</taxon>
        <taxon>Actinomycetota</taxon>
        <taxon>Actinomycetes</taxon>
        <taxon>Kitasatosporales</taxon>
        <taxon>Streptomycetaceae</taxon>
        <taxon>Streptomyces</taxon>
    </lineage>
</organism>
<dbReference type="EMBL" id="JBHSYM010000073">
    <property type="protein sequence ID" value="MFC7016050.1"/>
    <property type="molecule type" value="Genomic_DNA"/>
</dbReference>
<evidence type="ECO:0000259" key="2">
    <source>
        <dbReference type="PROSITE" id="PS51674"/>
    </source>
</evidence>
<reference evidence="4" key="1">
    <citation type="journal article" date="2019" name="Int. J. Syst. Evol. Microbiol.">
        <title>The Global Catalogue of Microorganisms (GCM) 10K type strain sequencing project: providing services to taxonomists for standard genome sequencing and annotation.</title>
        <authorList>
            <consortium name="The Broad Institute Genomics Platform"/>
            <consortium name="The Broad Institute Genome Sequencing Center for Infectious Disease"/>
            <person name="Wu L."/>
            <person name="Ma J."/>
        </authorList>
    </citation>
    <scope>NUCLEOTIDE SEQUENCE [LARGE SCALE GENOMIC DNA]</scope>
    <source>
        <strain evidence="4">JCM 4855</strain>
    </source>
</reference>
<proteinExistence type="predicted"/>
<accession>A0ABW2ECW7</accession>
<feature type="region of interest" description="Disordered" evidence="1">
    <location>
        <begin position="140"/>
        <end position="172"/>
    </location>
</feature>
<dbReference type="Pfam" id="PF02467">
    <property type="entry name" value="Whib"/>
    <property type="match status" value="1"/>
</dbReference>
<protein>
    <submittedName>
        <fullName evidence="3">WhiB family transcriptional regulator</fullName>
    </submittedName>
</protein>
<gene>
    <name evidence="3" type="ORF">ACFQMH_31010</name>
</gene>
<name>A0ABW2ECW7_9ACTN</name>
<comment type="caution">
    <text evidence="3">The sequence shown here is derived from an EMBL/GenBank/DDBJ whole genome shotgun (WGS) entry which is preliminary data.</text>
</comment>
<dbReference type="RefSeq" id="WP_189878961.1">
    <property type="nucleotide sequence ID" value="NZ_BMWA01000030.1"/>
</dbReference>
<feature type="domain" description="4Fe-4S Wbl-type" evidence="2">
    <location>
        <begin position="29"/>
        <end position="94"/>
    </location>
</feature>
<keyword evidence="4" id="KW-1185">Reference proteome</keyword>
<sequence>MSRTKNTRTGPAIEADPRIPFPHSPTPTVCKATPALFAHDLGDSTPEASDRMHQAKTACRACPIAADCLKWALANPTLTREGIWAATTARERTTLRRRLVERLGKDWVGVVADHDRRLHERREAARHSPLPVAEARIVHLDREANGPTPTPRRPLTPGQQQRNPARLLTGVA</sequence>
<evidence type="ECO:0000313" key="3">
    <source>
        <dbReference type="EMBL" id="MFC7016050.1"/>
    </source>
</evidence>
<evidence type="ECO:0000313" key="4">
    <source>
        <dbReference type="Proteomes" id="UP001596409"/>
    </source>
</evidence>
<dbReference type="Proteomes" id="UP001596409">
    <property type="component" value="Unassembled WGS sequence"/>
</dbReference>